<dbReference type="RefSeq" id="WP_170178235.1">
    <property type="nucleotide sequence ID" value="NZ_BAABRM010000010.1"/>
</dbReference>
<evidence type="ECO:0008006" key="3">
    <source>
        <dbReference type="Google" id="ProtNLM"/>
    </source>
</evidence>
<evidence type="ECO:0000313" key="1">
    <source>
        <dbReference type="EMBL" id="MFC0424447.1"/>
    </source>
</evidence>
<accession>A0ABV6K5H8</accession>
<organism evidence="1 2">
    <name type="scientific">Lactiplantibacillus plajomi</name>
    <dbReference type="NCBI Taxonomy" id="1457217"/>
    <lineage>
        <taxon>Bacteria</taxon>
        <taxon>Bacillati</taxon>
        <taxon>Bacillota</taxon>
        <taxon>Bacilli</taxon>
        <taxon>Lactobacillales</taxon>
        <taxon>Lactobacillaceae</taxon>
        <taxon>Lactiplantibacillus</taxon>
    </lineage>
</organism>
<name>A0ABV6K5H8_9LACO</name>
<evidence type="ECO:0000313" key="2">
    <source>
        <dbReference type="Proteomes" id="UP001589855"/>
    </source>
</evidence>
<sequence>MEIGTKVRFELEGQSYVGKIAKAYTNSYLIEFESKDPEIIDKYHQKVIISQKQVDAVN</sequence>
<proteinExistence type="predicted"/>
<keyword evidence="2" id="KW-1185">Reference proteome</keyword>
<comment type="caution">
    <text evidence="1">The sequence shown here is derived from an EMBL/GenBank/DDBJ whole genome shotgun (WGS) entry which is preliminary data.</text>
</comment>
<reference evidence="1 2" key="1">
    <citation type="submission" date="2024-09" db="EMBL/GenBank/DDBJ databases">
        <authorList>
            <person name="Sun Q."/>
            <person name="Mori K."/>
        </authorList>
    </citation>
    <scope>NUCLEOTIDE SEQUENCE [LARGE SCALE GENOMIC DNA]</scope>
    <source>
        <strain evidence="1 2">TBRC 4575</strain>
    </source>
</reference>
<protein>
    <recommendedName>
        <fullName evidence="3">DUF2187 domain-containing protein</fullName>
    </recommendedName>
</protein>
<gene>
    <name evidence="1" type="ORF">ACFFGS_09980</name>
</gene>
<dbReference type="EMBL" id="JBHLUK010000071">
    <property type="protein sequence ID" value="MFC0424447.1"/>
    <property type="molecule type" value="Genomic_DNA"/>
</dbReference>
<dbReference type="Proteomes" id="UP001589855">
    <property type="component" value="Unassembled WGS sequence"/>
</dbReference>